<evidence type="ECO:0000259" key="10">
    <source>
        <dbReference type="Pfam" id="PF04535"/>
    </source>
</evidence>
<evidence type="ECO:0000256" key="9">
    <source>
        <dbReference type="RuleBase" id="RU361233"/>
    </source>
</evidence>
<sequence length="189" mass="20518">MAAGMSVQATVIEKEARRKAEVVGVNVILRLLCLITTVTALSLMVTAKQDSTISVFGLSLPVQSKWSFSDSFQYVVGVTAAVAFHSFVQLLYNIPMILRKSPVISSRNYLWLLFAVDQLLAYALMSAGSAASGVTNLNRTGIHHSALPNFCKPLSHFCNRVAVSIGFTFLSWLLLAAATVADVVWLSKH</sequence>
<keyword evidence="4 9" id="KW-1003">Cell membrane</keyword>
<dbReference type="PANTHER" id="PTHR33573">
    <property type="entry name" value="CASP-LIKE PROTEIN 4A4"/>
    <property type="match status" value="1"/>
</dbReference>
<dbReference type="EMBL" id="JAUIZM010000009">
    <property type="protein sequence ID" value="KAK1362883.1"/>
    <property type="molecule type" value="Genomic_DNA"/>
</dbReference>
<evidence type="ECO:0000256" key="5">
    <source>
        <dbReference type="ARBA" id="ARBA00022692"/>
    </source>
</evidence>
<dbReference type="AlphaFoldDB" id="A0AAD8M8C2"/>
<dbReference type="InterPro" id="IPR006459">
    <property type="entry name" value="CASP/CASPL"/>
</dbReference>
<feature type="transmembrane region" description="Helical" evidence="9">
    <location>
        <begin position="110"/>
        <end position="131"/>
    </location>
</feature>
<keyword evidence="7 9" id="KW-0472">Membrane</keyword>
<comment type="subcellular location">
    <subcellularLocation>
        <location evidence="1 9">Cell membrane</location>
        <topology evidence="1 9">Multi-pass membrane protein</topology>
    </subcellularLocation>
</comment>
<feature type="transmembrane region" description="Helical" evidence="9">
    <location>
        <begin position="27"/>
        <end position="47"/>
    </location>
</feature>
<evidence type="ECO:0000256" key="2">
    <source>
        <dbReference type="ARBA" id="ARBA00007651"/>
    </source>
</evidence>
<dbReference type="NCBIfam" id="TIGR01569">
    <property type="entry name" value="A_tha_TIGR01569"/>
    <property type="match status" value="1"/>
</dbReference>
<feature type="domain" description="Casparian strip membrane protein" evidence="10">
    <location>
        <begin position="23"/>
        <end position="174"/>
    </location>
</feature>
<evidence type="ECO:0000256" key="4">
    <source>
        <dbReference type="ARBA" id="ARBA00022475"/>
    </source>
</evidence>
<comment type="subunit">
    <text evidence="3 9">Homodimer and heterodimers.</text>
</comment>
<proteinExistence type="inferred from homology"/>
<dbReference type="Proteomes" id="UP001237642">
    <property type="component" value="Unassembled WGS sequence"/>
</dbReference>
<feature type="transmembrane region" description="Helical" evidence="9">
    <location>
        <begin position="162"/>
        <end position="186"/>
    </location>
</feature>
<comment type="caution">
    <text evidence="11">The sequence shown here is derived from an EMBL/GenBank/DDBJ whole genome shotgun (WGS) entry which is preliminary data.</text>
</comment>
<evidence type="ECO:0000313" key="12">
    <source>
        <dbReference type="Proteomes" id="UP001237642"/>
    </source>
</evidence>
<comment type="similarity">
    <text evidence="2 9">Belongs to the Casparian strip membrane proteins (CASP) family.</text>
</comment>
<organism evidence="11 12">
    <name type="scientific">Heracleum sosnowskyi</name>
    <dbReference type="NCBI Taxonomy" id="360622"/>
    <lineage>
        <taxon>Eukaryota</taxon>
        <taxon>Viridiplantae</taxon>
        <taxon>Streptophyta</taxon>
        <taxon>Embryophyta</taxon>
        <taxon>Tracheophyta</taxon>
        <taxon>Spermatophyta</taxon>
        <taxon>Magnoliopsida</taxon>
        <taxon>eudicotyledons</taxon>
        <taxon>Gunneridae</taxon>
        <taxon>Pentapetalae</taxon>
        <taxon>asterids</taxon>
        <taxon>campanulids</taxon>
        <taxon>Apiales</taxon>
        <taxon>Apiaceae</taxon>
        <taxon>Apioideae</taxon>
        <taxon>apioid superclade</taxon>
        <taxon>Tordylieae</taxon>
        <taxon>Tordyliinae</taxon>
        <taxon>Heracleum</taxon>
    </lineage>
</organism>
<evidence type="ECO:0000313" key="11">
    <source>
        <dbReference type="EMBL" id="KAK1362883.1"/>
    </source>
</evidence>
<reference evidence="11" key="2">
    <citation type="submission" date="2023-05" db="EMBL/GenBank/DDBJ databases">
        <authorList>
            <person name="Schelkunov M.I."/>
        </authorList>
    </citation>
    <scope>NUCLEOTIDE SEQUENCE</scope>
    <source>
        <strain evidence="11">Hsosn_3</strain>
        <tissue evidence="11">Leaf</tissue>
    </source>
</reference>
<evidence type="ECO:0000256" key="1">
    <source>
        <dbReference type="ARBA" id="ARBA00004651"/>
    </source>
</evidence>
<evidence type="ECO:0000256" key="6">
    <source>
        <dbReference type="ARBA" id="ARBA00022989"/>
    </source>
</evidence>
<dbReference type="GO" id="GO:0005886">
    <property type="term" value="C:plasma membrane"/>
    <property type="evidence" value="ECO:0007669"/>
    <property type="project" value="UniProtKB-SubCell"/>
</dbReference>
<dbReference type="Pfam" id="PF04535">
    <property type="entry name" value="CASP_dom"/>
    <property type="match status" value="1"/>
</dbReference>
<feature type="transmembrane region" description="Helical" evidence="9">
    <location>
        <begin position="74"/>
        <end position="98"/>
    </location>
</feature>
<evidence type="ECO:0000256" key="8">
    <source>
        <dbReference type="ARBA" id="ARBA00023180"/>
    </source>
</evidence>
<reference evidence="11" key="1">
    <citation type="submission" date="2023-02" db="EMBL/GenBank/DDBJ databases">
        <title>Genome of toxic invasive species Heracleum sosnowskyi carries increased number of genes despite the absence of recent whole-genome duplications.</title>
        <authorList>
            <person name="Schelkunov M."/>
            <person name="Shtratnikova V."/>
            <person name="Makarenko M."/>
            <person name="Klepikova A."/>
            <person name="Omelchenko D."/>
            <person name="Novikova G."/>
            <person name="Obukhova E."/>
            <person name="Bogdanov V."/>
            <person name="Penin A."/>
            <person name="Logacheva M."/>
        </authorList>
    </citation>
    <scope>NUCLEOTIDE SEQUENCE</scope>
    <source>
        <strain evidence="11">Hsosn_3</strain>
        <tissue evidence="11">Leaf</tissue>
    </source>
</reference>
<protein>
    <recommendedName>
        <fullName evidence="9">CASP-like protein</fullName>
    </recommendedName>
</protein>
<keyword evidence="6 9" id="KW-1133">Transmembrane helix</keyword>
<keyword evidence="5 9" id="KW-0812">Transmembrane</keyword>
<dbReference type="PANTHER" id="PTHR33573:SF48">
    <property type="entry name" value="CASP-LIKE PROTEIN 3A1"/>
    <property type="match status" value="1"/>
</dbReference>
<accession>A0AAD8M8C2</accession>
<evidence type="ECO:0000256" key="3">
    <source>
        <dbReference type="ARBA" id="ARBA00011489"/>
    </source>
</evidence>
<name>A0AAD8M8C2_9APIA</name>
<gene>
    <name evidence="11" type="ORF">POM88_038444</name>
</gene>
<evidence type="ECO:0000256" key="7">
    <source>
        <dbReference type="ARBA" id="ARBA00023136"/>
    </source>
</evidence>
<keyword evidence="12" id="KW-1185">Reference proteome</keyword>
<dbReference type="InterPro" id="IPR006702">
    <property type="entry name" value="CASP_dom"/>
</dbReference>
<keyword evidence="8" id="KW-0325">Glycoprotein</keyword>